<dbReference type="InterPro" id="IPR001841">
    <property type="entry name" value="Znf_RING"/>
</dbReference>
<dbReference type="InterPro" id="IPR044288">
    <property type="entry name" value="ZNF598/HEL2"/>
</dbReference>
<protein>
    <recommendedName>
        <fullName evidence="3">RING-type domain-containing protein</fullName>
    </recommendedName>
</protein>
<name>A0ABC9G6I2_9POAL</name>
<dbReference type="AlphaFoldDB" id="A0ABC9G6I2"/>
<dbReference type="PANTHER" id="PTHR22938">
    <property type="entry name" value="ZINC FINGER PROTEIN 598"/>
    <property type="match status" value="1"/>
</dbReference>
<dbReference type="InterPro" id="IPR013083">
    <property type="entry name" value="Znf_RING/FYVE/PHD"/>
</dbReference>
<dbReference type="PROSITE" id="PS50089">
    <property type="entry name" value="ZF_RING_2"/>
    <property type="match status" value="1"/>
</dbReference>
<gene>
    <name evidence="4" type="ORF">URODEC1_LOCUS108461</name>
    <name evidence="5" type="ORF">URODEC1_LOCUS112938</name>
</gene>
<dbReference type="Gene3D" id="3.30.40.10">
    <property type="entry name" value="Zinc/RING finger domain, C3HC4 (zinc finger)"/>
    <property type="match status" value="1"/>
</dbReference>
<keyword evidence="1" id="KW-0479">Metal-binding</keyword>
<feature type="domain" description="RING-type" evidence="3">
    <location>
        <begin position="27"/>
        <end position="68"/>
    </location>
</feature>
<organism evidence="5 6">
    <name type="scientific">Urochloa decumbens</name>
    <dbReference type="NCBI Taxonomy" id="240449"/>
    <lineage>
        <taxon>Eukaryota</taxon>
        <taxon>Viridiplantae</taxon>
        <taxon>Streptophyta</taxon>
        <taxon>Embryophyta</taxon>
        <taxon>Tracheophyta</taxon>
        <taxon>Spermatophyta</taxon>
        <taxon>Magnoliopsida</taxon>
        <taxon>Liliopsida</taxon>
        <taxon>Poales</taxon>
        <taxon>Poaceae</taxon>
        <taxon>PACMAD clade</taxon>
        <taxon>Panicoideae</taxon>
        <taxon>Panicodae</taxon>
        <taxon>Paniceae</taxon>
        <taxon>Melinidinae</taxon>
        <taxon>Urochloa</taxon>
    </lineage>
</organism>
<keyword evidence="2" id="KW-1133">Transmembrane helix</keyword>
<keyword evidence="1" id="KW-0863">Zinc-finger</keyword>
<sequence>MAQDDAGTTSQHVVVDIQEEEEAAPKCAVCTEPMEWVAMWPCGHHEVCAACAARIRFFQGDRRCCICRSHCHTVFVTKATTTSIASHQEFFLFPPSLWPPSVGRLEPWYLAGMGAYFDDICQYQETSKVCANLSVDESVCLDVGARSQQPAGSLNVNLGGAPPQPADDDPEECSCVVTCFFSLAIILAFFTFFAVIFVVAEHPYQKLLAVLAFVVISSAITVYTWHEFNSPPNGDHG</sequence>
<dbReference type="Proteomes" id="UP001497457">
    <property type="component" value="Chromosome 8b"/>
</dbReference>
<keyword evidence="1" id="KW-0862">Zinc</keyword>
<keyword evidence="6" id="KW-1185">Reference proteome</keyword>
<evidence type="ECO:0000259" key="3">
    <source>
        <dbReference type="PROSITE" id="PS50089"/>
    </source>
</evidence>
<evidence type="ECO:0000313" key="6">
    <source>
        <dbReference type="Proteomes" id="UP001497457"/>
    </source>
</evidence>
<reference evidence="5" key="1">
    <citation type="submission" date="2024-10" db="EMBL/GenBank/DDBJ databases">
        <authorList>
            <person name="Ryan C."/>
        </authorList>
    </citation>
    <scope>NUCLEOTIDE SEQUENCE [LARGE SCALE GENOMIC DNA]</scope>
</reference>
<evidence type="ECO:0000256" key="2">
    <source>
        <dbReference type="SAM" id="Phobius"/>
    </source>
</evidence>
<dbReference type="Proteomes" id="UP001497457">
    <property type="component" value="Chromosome 7b"/>
</dbReference>
<dbReference type="Pfam" id="PF13920">
    <property type="entry name" value="zf-C3HC4_3"/>
    <property type="match status" value="1"/>
</dbReference>
<evidence type="ECO:0000313" key="5">
    <source>
        <dbReference type="EMBL" id="CAL5088640.1"/>
    </source>
</evidence>
<feature type="transmembrane region" description="Helical" evidence="2">
    <location>
        <begin position="180"/>
        <end position="200"/>
    </location>
</feature>
<evidence type="ECO:0000256" key="1">
    <source>
        <dbReference type="PROSITE-ProRule" id="PRU00175"/>
    </source>
</evidence>
<dbReference type="EMBL" id="OZ075117">
    <property type="protein sequence ID" value="CAL5081132.1"/>
    <property type="molecule type" value="Genomic_DNA"/>
</dbReference>
<dbReference type="SUPFAM" id="SSF57850">
    <property type="entry name" value="RING/U-box"/>
    <property type="match status" value="1"/>
</dbReference>
<feature type="transmembrane region" description="Helical" evidence="2">
    <location>
        <begin position="207"/>
        <end position="226"/>
    </location>
</feature>
<keyword evidence="2" id="KW-0472">Membrane</keyword>
<evidence type="ECO:0000313" key="4">
    <source>
        <dbReference type="EMBL" id="CAL5081132.1"/>
    </source>
</evidence>
<proteinExistence type="predicted"/>
<dbReference type="GO" id="GO:0008270">
    <property type="term" value="F:zinc ion binding"/>
    <property type="evidence" value="ECO:0007669"/>
    <property type="project" value="UniProtKB-KW"/>
</dbReference>
<accession>A0ABC9G6I2</accession>
<dbReference type="EMBL" id="OZ075118">
    <property type="protein sequence ID" value="CAL5088640.1"/>
    <property type="molecule type" value="Genomic_DNA"/>
</dbReference>
<keyword evidence="2" id="KW-0812">Transmembrane</keyword>
<dbReference type="PANTHER" id="PTHR22938:SF15">
    <property type="entry name" value="OS01G0568000 PROTEIN"/>
    <property type="match status" value="1"/>
</dbReference>